<proteinExistence type="inferred from homology"/>
<keyword evidence="7" id="KW-0206">Cytoskeleton</keyword>
<keyword evidence="4" id="KW-0963">Cytoplasm</keyword>
<dbReference type="PANTHER" id="PTHR21442">
    <property type="entry name" value="CILIA- AND FLAGELLA-ASSOCIATED PROTEIN 206"/>
    <property type="match status" value="1"/>
</dbReference>
<keyword evidence="10" id="KW-0175">Coiled coil</keyword>
<accession>A0A815K463</accession>
<dbReference type="SUPFAM" id="SSF53474">
    <property type="entry name" value="alpha/beta-Hydrolases"/>
    <property type="match status" value="1"/>
</dbReference>
<evidence type="ECO:0000256" key="5">
    <source>
        <dbReference type="ARBA" id="ARBA00022794"/>
    </source>
</evidence>
<keyword evidence="12" id="KW-1185">Reference proteome</keyword>
<evidence type="ECO:0000256" key="4">
    <source>
        <dbReference type="ARBA" id="ARBA00022490"/>
    </source>
</evidence>
<dbReference type="GO" id="GO:0036064">
    <property type="term" value="C:ciliary basal body"/>
    <property type="evidence" value="ECO:0007669"/>
    <property type="project" value="TreeGrafter"/>
</dbReference>
<evidence type="ECO:0000256" key="2">
    <source>
        <dbReference type="ARBA" id="ARBA00010500"/>
    </source>
</evidence>
<evidence type="ECO:0000256" key="3">
    <source>
        <dbReference type="ARBA" id="ARBA00021602"/>
    </source>
</evidence>
<evidence type="ECO:0000256" key="10">
    <source>
        <dbReference type="SAM" id="Coils"/>
    </source>
</evidence>
<dbReference type="GO" id="GO:0030030">
    <property type="term" value="P:cell projection organization"/>
    <property type="evidence" value="ECO:0007669"/>
    <property type="project" value="UniProtKB-KW"/>
</dbReference>
<keyword evidence="6" id="KW-0969">Cilium</keyword>
<dbReference type="GO" id="GO:0005930">
    <property type="term" value="C:axoneme"/>
    <property type="evidence" value="ECO:0007669"/>
    <property type="project" value="UniProtKB-SubCell"/>
</dbReference>
<evidence type="ECO:0000256" key="1">
    <source>
        <dbReference type="ARBA" id="ARBA00004430"/>
    </source>
</evidence>
<dbReference type="AlphaFoldDB" id="A0A815K463"/>
<dbReference type="EMBL" id="CAJNOL010001596">
    <property type="protein sequence ID" value="CAF1388327.1"/>
    <property type="molecule type" value="Genomic_DNA"/>
</dbReference>
<reference evidence="11" key="1">
    <citation type="submission" date="2021-02" db="EMBL/GenBank/DDBJ databases">
        <authorList>
            <person name="Nowell W R."/>
        </authorList>
    </citation>
    <scope>NUCLEOTIDE SEQUENCE</scope>
</reference>
<comment type="similarity">
    <text evidence="2">Belongs to the CFAP206 family.</text>
</comment>
<comment type="subcellular location">
    <subcellularLocation>
        <location evidence="1">Cytoplasm</location>
        <location evidence="1">Cytoskeleton</location>
        <location evidence="1">Cilium axoneme</location>
    </subcellularLocation>
</comment>
<dbReference type="InterPro" id="IPR029058">
    <property type="entry name" value="AB_hydrolase_fold"/>
</dbReference>
<evidence type="ECO:0000256" key="6">
    <source>
        <dbReference type="ARBA" id="ARBA00023069"/>
    </source>
</evidence>
<evidence type="ECO:0000313" key="11">
    <source>
        <dbReference type="EMBL" id="CAF1388327.1"/>
    </source>
</evidence>
<organism evidence="11 12">
    <name type="scientific">Rotaria sordida</name>
    <dbReference type="NCBI Taxonomy" id="392033"/>
    <lineage>
        <taxon>Eukaryota</taxon>
        <taxon>Metazoa</taxon>
        <taxon>Spiralia</taxon>
        <taxon>Gnathifera</taxon>
        <taxon>Rotifera</taxon>
        <taxon>Eurotatoria</taxon>
        <taxon>Bdelloidea</taxon>
        <taxon>Philodinida</taxon>
        <taxon>Philodinidae</taxon>
        <taxon>Rotaria</taxon>
    </lineage>
</organism>
<dbReference type="InterPro" id="IPR019149">
    <property type="entry name" value="ABHD18"/>
</dbReference>
<gene>
    <name evidence="11" type="ORF">JXQ802_LOCUS34062</name>
</gene>
<evidence type="ECO:0000256" key="8">
    <source>
        <dbReference type="ARBA" id="ARBA00023273"/>
    </source>
</evidence>
<dbReference type="Pfam" id="PF09752">
    <property type="entry name" value="ABHD18"/>
    <property type="match status" value="1"/>
</dbReference>
<name>A0A815K463_9BILA</name>
<evidence type="ECO:0000256" key="7">
    <source>
        <dbReference type="ARBA" id="ARBA00023212"/>
    </source>
</evidence>
<dbReference type="Pfam" id="PF12018">
    <property type="entry name" value="FAP206"/>
    <property type="match status" value="1"/>
</dbReference>
<comment type="function">
    <text evidence="9">Essential for sperm motility and is involved in the regulation of the beating frequency of motile cilia on the epithelial cells of the respiratory tract. Required for the establishment of radial spokes in sperm flagella.</text>
</comment>
<evidence type="ECO:0000313" key="12">
    <source>
        <dbReference type="Proteomes" id="UP000663870"/>
    </source>
</evidence>
<dbReference type="GO" id="GO:0003356">
    <property type="term" value="P:regulation of cilium beat frequency"/>
    <property type="evidence" value="ECO:0007669"/>
    <property type="project" value="TreeGrafter"/>
</dbReference>
<comment type="caution">
    <text evidence="11">The sequence shown here is derived from an EMBL/GenBank/DDBJ whole genome shotgun (WGS) entry which is preliminary data.</text>
</comment>
<evidence type="ECO:0000256" key="9">
    <source>
        <dbReference type="ARBA" id="ARBA00045321"/>
    </source>
</evidence>
<protein>
    <recommendedName>
        <fullName evidence="3">Cilia- and flagella-associated protein 206</fullName>
    </recommendedName>
</protein>
<keyword evidence="5" id="KW-0970">Cilium biogenesis/degradation</keyword>
<dbReference type="Proteomes" id="UP000663870">
    <property type="component" value="Unassembled WGS sequence"/>
</dbReference>
<feature type="coiled-coil region" evidence="10">
    <location>
        <begin position="286"/>
        <end position="320"/>
    </location>
</feature>
<sequence>MSGTANRIQAEGVIKNIIREIVQECASRGEGVSETLVAFIVKAVVLEPQNDFQVDRVLASDDVQRLIDLCVKRLLDNKSASLDTIKMQVYFDMNYTTRDEFLTEHRRVLETRLQPILREITDNRASTKDELESLYRKIVSSVLLRSGLGSPTDISVVREATAALQSVFPQTELGNFLSLSKRDKDRQLIELTQIVTGIRLFNKECGKGGEGIDNLPAILNEAIPATLKEIQQQTDDAIDSSEKLIAVLDTMTTLSQKQLSKDATKHKVQESMINSRQLELYLNILLNDVRQSAHEVEELLSQFKARLEQLKTTIQNKTAVPTAQVYPQFMHLATIWFGFQDEMVLLSVLSNILYSLEPYTLNSKELLADEAIRKCLMKISIVTDKQRLQVNNGGVVVQPEERHAEGVWYYQDTTKNFDKLPIMYKGFCAYNLALNDFKLIHGDPRIGIVQINDRYYSFSEPKEAVLFCRKPSTYIESIANNAKLNPELIQLLDLHTQFSNVASYGDLAQVSSKPQMKADFGTQTDIHFYEKNFVKNYEWNEWELRRKALKLANLRRRLTKSVQTNTSNFRRENFTQVYLPKDQFIQTKRDNYSNVPQPKVYLSGIRGHQRRDDGQFLPANVPPQVATAHFQLVLPRDHRFGDHGFSRRRLLTAVPLINQYRIDQFRSSLLYVTDLYIMGKTLVLLHWCQKMKLTPAILHSFSLGGHMASLAFTNWPDPLSRLSCASWSSSSTISLHNYSRPISSNISNAMFIVCTHDGIPHMNDVWPGVHIRYIPHGYVSAFLFNRADFHHAVAELLQRQEPSVKLKKNQ</sequence>
<dbReference type="PANTHER" id="PTHR21442:SF0">
    <property type="entry name" value="CILIA- AND FLAGELLA-ASSOCIATED PROTEIN 206"/>
    <property type="match status" value="1"/>
</dbReference>
<keyword evidence="8" id="KW-0966">Cell projection</keyword>
<dbReference type="InterPro" id="IPR021897">
    <property type="entry name" value="FAP206"/>
</dbReference>